<evidence type="ECO:0000313" key="1">
    <source>
        <dbReference type="EMBL" id="VVB00098.1"/>
    </source>
</evidence>
<organism evidence="1 2">
    <name type="scientific">Arabis nemorensis</name>
    <dbReference type="NCBI Taxonomy" id="586526"/>
    <lineage>
        <taxon>Eukaryota</taxon>
        <taxon>Viridiplantae</taxon>
        <taxon>Streptophyta</taxon>
        <taxon>Embryophyta</taxon>
        <taxon>Tracheophyta</taxon>
        <taxon>Spermatophyta</taxon>
        <taxon>Magnoliopsida</taxon>
        <taxon>eudicotyledons</taxon>
        <taxon>Gunneridae</taxon>
        <taxon>Pentapetalae</taxon>
        <taxon>rosids</taxon>
        <taxon>malvids</taxon>
        <taxon>Brassicales</taxon>
        <taxon>Brassicaceae</taxon>
        <taxon>Arabideae</taxon>
        <taxon>Arabis</taxon>
    </lineage>
</organism>
<gene>
    <name evidence="1" type="ORF">ANE_LOCUS10542</name>
</gene>
<dbReference type="AlphaFoldDB" id="A0A565BGW4"/>
<protein>
    <submittedName>
        <fullName evidence="1">Uncharacterized protein</fullName>
    </submittedName>
</protein>
<dbReference type="Proteomes" id="UP000489600">
    <property type="component" value="Unassembled WGS sequence"/>
</dbReference>
<keyword evidence="2" id="KW-1185">Reference proteome</keyword>
<evidence type="ECO:0000313" key="2">
    <source>
        <dbReference type="Proteomes" id="UP000489600"/>
    </source>
</evidence>
<name>A0A565BGW4_9BRAS</name>
<sequence length="321" mass="35683">MVGCRMYRSPYLEKRSVVMVRVDSHSEVVAGPCQAPLPAQLPLPFPVFQLSIQAVVSAYFAPDLLSAGHFSSVLLSKGLATRISMLVMLSSPKACILGPLCNALPRLVMLWSIPFILCLTSLGGSLIDESGYCFVVALTRGRLPVDEFLSVQDFINKLPRNLVNESGITDLKHATDTLRNKGLLLERHGPVLTFEPGRRGAIIYTRRCICSDTGYFKDTWYENIRSQRMLGPVTVSVIWFPSYSGRERDGSVLTPTREEVARHLAKPKKGQVHTMLLCGDGVDEHLVPFWELQESSGDRGYLRLSGMKDPSLILEYVLIEV</sequence>
<dbReference type="OrthoDB" id="1038587at2759"/>
<comment type="caution">
    <text evidence="1">The sequence shown here is derived from an EMBL/GenBank/DDBJ whole genome shotgun (WGS) entry which is preliminary data.</text>
</comment>
<dbReference type="EMBL" id="CABITT030000004">
    <property type="protein sequence ID" value="VVB00098.1"/>
    <property type="molecule type" value="Genomic_DNA"/>
</dbReference>
<reference evidence="1" key="1">
    <citation type="submission" date="2019-07" db="EMBL/GenBank/DDBJ databases">
        <authorList>
            <person name="Dittberner H."/>
        </authorList>
    </citation>
    <scope>NUCLEOTIDE SEQUENCE [LARGE SCALE GENOMIC DNA]</scope>
</reference>
<accession>A0A565BGW4</accession>
<proteinExistence type="predicted"/>